<accession>G3NSR1</accession>
<sequence length="105" mass="12439">NNSLLITTPSHSDKTTTGFERAFGDESQLVSSLILFYCNNHLLNLEDVFKDLRDTKIKMRRSLTQRRHTHTHTNILSFHFTSYRNNWLVFYISFYVNIISQLLIE</sequence>
<proteinExistence type="predicted"/>
<dbReference type="InParanoid" id="G3NSR1"/>
<keyword evidence="1" id="KW-0812">Transmembrane</keyword>
<reference evidence="2" key="1">
    <citation type="submission" date="2006-01" db="EMBL/GenBank/DDBJ databases">
        <authorList>
            <person name="Lindblad-Toh K."/>
            <person name="Mauceli E."/>
            <person name="Grabherr M."/>
            <person name="Chang J.L."/>
            <person name="Lander E.S."/>
        </authorList>
    </citation>
    <scope>NUCLEOTIDE SEQUENCE [LARGE SCALE GENOMIC DNA]</scope>
</reference>
<feature type="transmembrane region" description="Helical" evidence="1">
    <location>
        <begin position="87"/>
        <end position="104"/>
    </location>
</feature>
<organism evidence="2">
    <name type="scientific">Gasterosteus aculeatus</name>
    <name type="common">Three-spined stickleback</name>
    <dbReference type="NCBI Taxonomy" id="69293"/>
    <lineage>
        <taxon>Eukaryota</taxon>
        <taxon>Metazoa</taxon>
        <taxon>Chordata</taxon>
        <taxon>Craniata</taxon>
        <taxon>Vertebrata</taxon>
        <taxon>Euteleostomi</taxon>
        <taxon>Actinopterygii</taxon>
        <taxon>Neopterygii</taxon>
        <taxon>Teleostei</taxon>
        <taxon>Neoteleostei</taxon>
        <taxon>Acanthomorphata</taxon>
        <taxon>Eupercaria</taxon>
        <taxon>Perciformes</taxon>
        <taxon>Cottioidei</taxon>
        <taxon>Gasterosteales</taxon>
        <taxon>Gasterosteidae</taxon>
        <taxon>Gasterosteus</taxon>
    </lineage>
</organism>
<keyword evidence="1" id="KW-1133">Transmembrane helix</keyword>
<dbReference type="Bgee" id="ENSGACG00000006340">
    <property type="expression patterns" value="Expressed in telencephalon and 4 other cell types or tissues"/>
</dbReference>
<evidence type="ECO:0000256" key="1">
    <source>
        <dbReference type="SAM" id="Phobius"/>
    </source>
</evidence>
<dbReference type="Ensembl" id="ENSGACT00000008398.1">
    <property type="protein sequence ID" value="ENSGACP00000008379.1"/>
    <property type="gene ID" value="ENSGACG00000006340.1"/>
</dbReference>
<evidence type="ECO:0000313" key="2">
    <source>
        <dbReference type="Ensembl" id="ENSGACP00000008379.1"/>
    </source>
</evidence>
<reference evidence="2" key="2">
    <citation type="submission" date="2024-04" db="UniProtKB">
        <authorList>
            <consortium name="Ensembl"/>
        </authorList>
    </citation>
    <scope>IDENTIFICATION</scope>
</reference>
<protein>
    <submittedName>
        <fullName evidence="2">Uncharacterized protein</fullName>
    </submittedName>
</protein>
<name>G3NSR1_GASAC</name>
<keyword evidence="1" id="KW-0472">Membrane</keyword>
<dbReference type="AlphaFoldDB" id="G3NSR1"/>